<keyword evidence="3" id="KW-1185">Reference proteome</keyword>
<dbReference type="Pfam" id="PF03476">
    <property type="entry name" value="MOSC_N"/>
    <property type="match status" value="1"/>
</dbReference>
<accession>A0ABV7C1V2</accession>
<evidence type="ECO:0000313" key="3">
    <source>
        <dbReference type="Proteomes" id="UP001595420"/>
    </source>
</evidence>
<dbReference type="InterPro" id="IPR005303">
    <property type="entry name" value="MOCOS_middle"/>
</dbReference>
<dbReference type="Proteomes" id="UP001595420">
    <property type="component" value="Unassembled WGS sequence"/>
</dbReference>
<proteinExistence type="predicted"/>
<feature type="domain" description="MOSC" evidence="1">
    <location>
        <begin position="110"/>
        <end position="250"/>
    </location>
</feature>
<dbReference type="RefSeq" id="WP_216838628.1">
    <property type="nucleotide sequence ID" value="NZ_JAFNJS010000007.1"/>
</dbReference>
<gene>
    <name evidence="2" type="ORF">ACFOD3_21650</name>
</gene>
<organism evidence="2 3">
    <name type="scientific">Falsiroseomonas tokyonensis</name>
    <dbReference type="NCBI Taxonomy" id="430521"/>
    <lineage>
        <taxon>Bacteria</taxon>
        <taxon>Pseudomonadati</taxon>
        <taxon>Pseudomonadota</taxon>
        <taxon>Alphaproteobacteria</taxon>
        <taxon>Acetobacterales</taxon>
        <taxon>Roseomonadaceae</taxon>
        <taxon>Falsiroseomonas</taxon>
    </lineage>
</organism>
<dbReference type="PROSITE" id="PS51340">
    <property type="entry name" value="MOSC"/>
    <property type="match status" value="1"/>
</dbReference>
<evidence type="ECO:0000313" key="2">
    <source>
        <dbReference type="EMBL" id="MFC3002519.1"/>
    </source>
</evidence>
<evidence type="ECO:0000259" key="1">
    <source>
        <dbReference type="PROSITE" id="PS51340"/>
    </source>
</evidence>
<protein>
    <submittedName>
        <fullName evidence="2">MOSC domain-containing protein</fullName>
    </submittedName>
</protein>
<reference evidence="3" key="1">
    <citation type="journal article" date="2019" name="Int. J. Syst. Evol. Microbiol.">
        <title>The Global Catalogue of Microorganisms (GCM) 10K type strain sequencing project: providing services to taxonomists for standard genome sequencing and annotation.</title>
        <authorList>
            <consortium name="The Broad Institute Genomics Platform"/>
            <consortium name="The Broad Institute Genome Sequencing Center for Infectious Disease"/>
            <person name="Wu L."/>
            <person name="Ma J."/>
        </authorList>
    </citation>
    <scope>NUCLEOTIDE SEQUENCE [LARGE SCALE GENOMIC DNA]</scope>
    <source>
        <strain evidence="3">CGMCC 1.16855</strain>
    </source>
</reference>
<comment type="caution">
    <text evidence="2">The sequence shown here is derived from an EMBL/GenBank/DDBJ whole genome shotgun (WGS) entry which is preliminary data.</text>
</comment>
<name>A0ABV7C1V2_9PROT</name>
<dbReference type="EMBL" id="JBHRSB010000007">
    <property type="protein sequence ID" value="MFC3002519.1"/>
    <property type="molecule type" value="Genomic_DNA"/>
</dbReference>
<sequence>MRVERIFRFPVKGLSPEAMEEVALTPGEGLPDDRRFAFAQGDSPFDPAAPVWLQKRHFACLMANARVAAIRSAYDPASNTLLLRAEGVAPLQADLSSQAGRDAAAAWMTAYLGPEARGALRFAEAPGHAFTDIAAKAVSLVGLASVQALGARFGMELDPLRFRANILFSGAAPFAEFDWIGREILLGGARLRVFKRTQRCAATEVNPATAERDAKPPKWLREAYGHADLGVYAEVLEGGRVATGDALEPVQGELLGRA</sequence>
<dbReference type="InterPro" id="IPR005302">
    <property type="entry name" value="MoCF_Sase_C"/>
</dbReference>
<dbReference type="Pfam" id="PF03473">
    <property type="entry name" value="MOSC"/>
    <property type="match status" value="1"/>
</dbReference>